<reference evidence="3 4" key="1">
    <citation type="journal article" date="2008" name="Nature">
        <title>The genome of the choanoflagellate Monosiga brevicollis and the origin of metazoans.</title>
        <authorList>
            <consortium name="JGI Sequencing"/>
            <person name="King N."/>
            <person name="Westbrook M.J."/>
            <person name="Young S.L."/>
            <person name="Kuo A."/>
            <person name="Abedin M."/>
            <person name="Chapman J."/>
            <person name="Fairclough S."/>
            <person name="Hellsten U."/>
            <person name="Isogai Y."/>
            <person name="Letunic I."/>
            <person name="Marr M."/>
            <person name="Pincus D."/>
            <person name="Putnam N."/>
            <person name="Rokas A."/>
            <person name="Wright K.J."/>
            <person name="Zuzow R."/>
            <person name="Dirks W."/>
            <person name="Good M."/>
            <person name="Goodstein D."/>
            <person name="Lemons D."/>
            <person name="Li W."/>
            <person name="Lyons J.B."/>
            <person name="Morris A."/>
            <person name="Nichols S."/>
            <person name="Richter D.J."/>
            <person name="Salamov A."/>
            <person name="Bork P."/>
            <person name="Lim W.A."/>
            <person name="Manning G."/>
            <person name="Miller W.T."/>
            <person name="McGinnis W."/>
            <person name="Shapiro H."/>
            <person name="Tjian R."/>
            <person name="Grigoriev I.V."/>
            <person name="Rokhsar D."/>
        </authorList>
    </citation>
    <scope>NUCLEOTIDE SEQUENCE [LARGE SCALE GENOMIC DNA]</scope>
    <source>
        <strain evidence="4">MX1 / ATCC 50154</strain>
    </source>
</reference>
<accession>A9VCJ8</accession>
<feature type="region of interest" description="Disordered" evidence="2">
    <location>
        <begin position="52"/>
        <end position="88"/>
    </location>
</feature>
<dbReference type="eggNOG" id="ENOG502SX9V">
    <property type="taxonomic scope" value="Eukaryota"/>
</dbReference>
<sequence length="227" mass="24056">METRPAALKLRLDSLRSTIRNQDLTGALRQLERLIEDAIERATDILRRASDKLKTPRARDPTTDPLLVGDQEDTDPLESHKSRSASQVPLLVIPPSQQAADPGLLQQAQDLAQTQDLVIGIAEDVRAALAVQRDKLDDIESHLVSSQARITQGAKELAQTNENKTWLSGARGALTVGSLVGLTGLVVAGPVGALIGVGAGASVGAGMGGWLNRNNKRQTQATASGLQ</sequence>
<dbReference type="Proteomes" id="UP000001357">
    <property type="component" value="Unassembled WGS sequence"/>
</dbReference>
<name>A9VCJ8_MONBE</name>
<dbReference type="InParanoid" id="A9VCJ8"/>
<evidence type="ECO:0000256" key="1">
    <source>
        <dbReference type="SAM" id="Coils"/>
    </source>
</evidence>
<protein>
    <recommendedName>
        <fullName evidence="5">t-SNARE coiled-coil homology domain-containing protein</fullName>
    </recommendedName>
</protein>
<evidence type="ECO:0000313" key="4">
    <source>
        <dbReference type="Proteomes" id="UP000001357"/>
    </source>
</evidence>
<organism evidence="3 4">
    <name type="scientific">Monosiga brevicollis</name>
    <name type="common">Choanoflagellate</name>
    <dbReference type="NCBI Taxonomy" id="81824"/>
    <lineage>
        <taxon>Eukaryota</taxon>
        <taxon>Choanoflagellata</taxon>
        <taxon>Craspedida</taxon>
        <taxon>Salpingoecidae</taxon>
        <taxon>Monosiga</taxon>
    </lineage>
</organism>
<gene>
    <name evidence="3" type="ORF">MONBRDRAFT_34562</name>
</gene>
<dbReference type="RefSeq" id="XP_001750448.1">
    <property type="nucleotide sequence ID" value="XM_001750396.1"/>
</dbReference>
<dbReference type="AlphaFoldDB" id="A9VCJ8"/>
<keyword evidence="1" id="KW-0175">Coiled coil</keyword>
<evidence type="ECO:0008006" key="5">
    <source>
        <dbReference type="Google" id="ProtNLM"/>
    </source>
</evidence>
<evidence type="ECO:0000313" key="3">
    <source>
        <dbReference type="EMBL" id="EDQ84798.1"/>
    </source>
</evidence>
<feature type="compositionally biased region" description="Basic and acidic residues" evidence="2">
    <location>
        <begin position="52"/>
        <end position="62"/>
    </location>
</feature>
<dbReference type="EMBL" id="CH991581">
    <property type="protein sequence ID" value="EDQ84798.1"/>
    <property type="molecule type" value="Genomic_DNA"/>
</dbReference>
<dbReference type="GeneID" id="5895676"/>
<keyword evidence="4" id="KW-1185">Reference proteome</keyword>
<proteinExistence type="predicted"/>
<feature type="coiled-coil region" evidence="1">
    <location>
        <begin position="21"/>
        <end position="48"/>
    </location>
</feature>
<evidence type="ECO:0000256" key="2">
    <source>
        <dbReference type="SAM" id="MobiDB-lite"/>
    </source>
</evidence>
<dbReference type="KEGG" id="mbr:MONBRDRAFT_34562"/>